<dbReference type="OrthoDB" id="149172at2"/>
<dbReference type="Pfam" id="PF04909">
    <property type="entry name" value="Amidohydro_2"/>
    <property type="match status" value="1"/>
</dbReference>
<dbReference type="SUPFAM" id="SSF51556">
    <property type="entry name" value="Metallo-dependent hydrolases"/>
    <property type="match status" value="1"/>
</dbReference>
<dbReference type="InterPro" id="IPR032466">
    <property type="entry name" value="Metal_Hydrolase"/>
</dbReference>
<name>A0A0K1ESV0_CHOCO</name>
<dbReference type="KEGG" id="ccro:CMC5_081780"/>
<gene>
    <name evidence="3" type="ORF">CMC5_081780</name>
</gene>
<dbReference type="Proteomes" id="UP000067626">
    <property type="component" value="Chromosome"/>
</dbReference>
<protein>
    <recommendedName>
        <fullName evidence="2">Amidohydrolase-related domain-containing protein</fullName>
    </recommendedName>
</protein>
<dbReference type="PANTHER" id="PTHR21240">
    <property type="entry name" value="2-AMINO-3-CARBOXYLMUCONATE-6-SEMIALDEHYDE DECARBOXYLASE"/>
    <property type="match status" value="1"/>
</dbReference>
<evidence type="ECO:0000313" key="4">
    <source>
        <dbReference type="Proteomes" id="UP000067626"/>
    </source>
</evidence>
<organism evidence="3 4">
    <name type="scientific">Chondromyces crocatus</name>
    <dbReference type="NCBI Taxonomy" id="52"/>
    <lineage>
        <taxon>Bacteria</taxon>
        <taxon>Pseudomonadati</taxon>
        <taxon>Myxococcota</taxon>
        <taxon>Polyangia</taxon>
        <taxon>Polyangiales</taxon>
        <taxon>Polyangiaceae</taxon>
        <taxon>Chondromyces</taxon>
    </lineage>
</organism>
<keyword evidence="1" id="KW-0456">Lyase</keyword>
<dbReference type="GO" id="GO:0016831">
    <property type="term" value="F:carboxy-lyase activity"/>
    <property type="evidence" value="ECO:0007669"/>
    <property type="project" value="InterPro"/>
</dbReference>
<sequence>MRDGFWIIDADRHVSEPMALWEAYLPPAFKHRAPTLEFPAPAEPLAERLARLGPRGLVPPQPHLMLEGQPAMHKLSERAQIELALSRQRRAGQMEAGAAPEAQLASMDATGVDVALLFPTFTTYLLGVDTLDPQLASALAGAYNAWLRDFCRADPARLRGVGLVNLHDPVQMVPDLMRFLDLGWRAVVLRPNPVKGRLLGDPAYEPFWAACAAHGVGVALHEGTHTHLPTAGADRFETRFALHACSHPMEQMMGLLALIEGGVLERHPTLRVGLLEAGCGWLPYWLYRLDEVEYRHLAGEVEAHVKQPPSAYFQRQCFASIDPGEPLLTETIRHLGADRFLFGTDFPHLDHDIDCVGNALSLRATIGDEALAKILSGNAARLFGLSVPPRE</sequence>
<dbReference type="PANTHER" id="PTHR21240:SF28">
    <property type="entry name" value="ISO-OROTATE DECARBOXYLASE (EUROFUNG)"/>
    <property type="match status" value="1"/>
</dbReference>
<dbReference type="InterPro" id="IPR006680">
    <property type="entry name" value="Amidohydro-rel"/>
</dbReference>
<dbReference type="AlphaFoldDB" id="A0A0K1ESV0"/>
<dbReference type="InterPro" id="IPR032465">
    <property type="entry name" value="ACMSD"/>
</dbReference>
<reference evidence="3 4" key="1">
    <citation type="submission" date="2015-07" db="EMBL/GenBank/DDBJ databases">
        <title>Genome analysis of myxobacterium Chondromyces crocatus Cm c5 reveals a high potential for natural compound synthesis and the genetic basis for the loss of fruiting body formation.</title>
        <authorList>
            <person name="Zaburannyi N."/>
            <person name="Bunk B."/>
            <person name="Maier J."/>
            <person name="Overmann J."/>
            <person name="Mueller R."/>
        </authorList>
    </citation>
    <scope>NUCLEOTIDE SEQUENCE [LARGE SCALE GENOMIC DNA]</scope>
    <source>
        <strain evidence="3 4">Cm c5</strain>
    </source>
</reference>
<dbReference type="EMBL" id="CP012159">
    <property type="protein sequence ID" value="AKT43941.1"/>
    <property type="molecule type" value="Genomic_DNA"/>
</dbReference>
<keyword evidence="4" id="KW-1185">Reference proteome</keyword>
<proteinExistence type="predicted"/>
<dbReference type="Gene3D" id="3.20.20.140">
    <property type="entry name" value="Metal-dependent hydrolases"/>
    <property type="match status" value="1"/>
</dbReference>
<dbReference type="RefSeq" id="WP_050435344.1">
    <property type="nucleotide sequence ID" value="NZ_CP012159.1"/>
</dbReference>
<evidence type="ECO:0000259" key="2">
    <source>
        <dbReference type="Pfam" id="PF04909"/>
    </source>
</evidence>
<accession>A0A0K1ESV0</accession>
<dbReference type="GO" id="GO:0016787">
    <property type="term" value="F:hydrolase activity"/>
    <property type="evidence" value="ECO:0007669"/>
    <property type="project" value="InterPro"/>
</dbReference>
<dbReference type="GO" id="GO:0019748">
    <property type="term" value="P:secondary metabolic process"/>
    <property type="evidence" value="ECO:0007669"/>
    <property type="project" value="TreeGrafter"/>
</dbReference>
<dbReference type="STRING" id="52.CMC5_081780"/>
<feature type="domain" description="Amidohydrolase-related" evidence="2">
    <location>
        <begin position="97"/>
        <end position="385"/>
    </location>
</feature>
<dbReference type="GO" id="GO:0005737">
    <property type="term" value="C:cytoplasm"/>
    <property type="evidence" value="ECO:0007669"/>
    <property type="project" value="TreeGrafter"/>
</dbReference>
<evidence type="ECO:0000313" key="3">
    <source>
        <dbReference type="EMBL" id="AKT43941.1"/>
    </source>
</evidence>
<evidence type="ECO:0000256" key="1">
    <source>
        <dbReference type="ARBA" id="ARBA00023239"/>
    </source>
</evidence>